<keyword evidence="10" id="KW-1185">Reference proteome</keyword>
<dbReference type="GO" id="GO:0005524">
    <property type="term" value="F:ATP binding"/>
    <property type="evidence" value="ECO:0007669"/>
    <property type="project" value="UniProtKB-KW"/>
</dbReference>
<evidence type="ECO:0000256" key="6">
    <source>
        <dbReference type="ARBA" id="ARBA00022967"/>
    </source>
</evidence>
<dbReference type="InterPro" id="IPR003593">
    <property type="entry name" value="AAA+_ATPase"/>
</dbReference>
<evidence type="ECO:0000256" key="1">
    <source>
        <dbReference type="ARBA" id="ARBA00022448"/>
    </source>
</evidence>
<evidence type="ECO:0000256" key="3">
    <source>
        <dbReference type="ARBA" id="ARBA00022519"/>
    </source>
</evidence>
<dbReference type="CDD" id="cd03293">
    <property type="entry name" value="ABC_NrtD_SsuB_transporters"/>
    <property type="match status" value="1"/>
</dbReference>
<reference evidence="9 10" key="1">
    <citation type="submission" date="2020-08" db="EMBL/GenBank/DDBJ databases">
        <title>Sequencing the genomes of 1000 actinobacteria strains.</title>
        <authorList>
            <person name="Klenk H.-P."/>
        </authorList>
    </citation>
    <scope>NUCLEOTIDE SEQUENCE [LARGE SCALE GENOMIC DNA]</scope>
    <source>
        <strain evidence="9 10">DSM 43851</strain>
    </source>
</reference>
<keyword evidence="5 9" id="KW-0067">ATP-binding</keyword>
<evidence type="ECO:0000256" key="5">
    <source>
        <dbReference type="ARBA" id="ARBA00022840"/>
    </source>
</evidence>
<dbReference type="AlphaFoldDB" id="A0A7W9NI01"/>
<evidence type="ECO:0000256" key="4">
    <source>
        <dbReference type="ARBA" id="ARBA00022741"/>
    </source>
</evidence>
<dbReference type="PROSITE" id="PS00211">
    <property type="entry name" value="ABC_TRANSPORTER_1"/>
    <property type="match status" value="1"/>
</dbReference>
<accession>A0A7W9NI01</accession>
<dbReference type="InterPro" id="IPR050166">
    <property type="entry name" value="ABC_transporter_ATP-bind"/>
</dbReference>
<dbReference type="SUPFAM" id="SSF52540">
    <property type="entry name" value="P-loop containing nucleoside triphosphate hydrolases"/>
    <property type="match status" value="1"/>
</dbReference>
<evidence type="ECO:0000313" key="10">
    <source>
        <dbReference type="Proteomes" id="UP000585638"/>
    </source>
</evidence>
<dbReference type="InterPro" id="IPR003439">
    <property type="entry name" value="ABC_transporter-like_ATP-bd"/>
</dbReference>
<dbReference type="Proteomes" id="UP000585638">
    <property type="component" value="Unassembled WGS sequence"/>
</dbReference>
<name>A0A7W9NI01_9PSEU</name>
<keyword evidence="1" id="KW-0813">Transport</keyword>
<dbReference type="PANTHER" id="PTHR42788">
    <property type="entry name" value="TAURINE IMPORT ATP-BINDING PROTEIN-RELATED"/>
    <property type="match status" value="1"/>
</dbReference>
<dbReference type="InterPro" id="IPR027417">
    <property type="entry name" value="P-loop_NTPase"/>
</dbReference>
<keyword evidence="3" id="KW-0997">Cell inner membrane</keyword>
<keyword evidence="6" id="KW-1278">Translocase</keyword>
<keyword evidence="7" id="KW-0472">Membrane</keyword>
<dbReference type="EMBL" id="JACHIR010000001">
    <property type="protein sequence ID" value="MBB5893345.1"/>
    <property type="molecule type" value="Genomic_DNA"/>
</dbReference>
<evidence type="ECO:0000256" key="2">
    <source>
        <dbReference type="ARBA" id="ARBA00022475"/>
    </source>
</evidence>
<dbReference type="SMART" id="SM00382">
    <property type="entry name" value="AAA"/>
    <property type="match status" value="1"/>
</dbReference>
<protein>
    <submittedName>
        <fullName evidence="9">NitT/TauT family transport system ATP-binding protein</fullName>
    </submittedName>
</protein>
<keyword evidence="2" id="KW-1003">Cell membrane</keyword>
<dbReference type="Pfam" id="PF00005">
    <property type="entry name" value="ABC_tran"/>
    <property type="match status" value="1"/>
</dbReference>
<dbReference type="PANTHER" id="PTHR42788:SF18">
    <property type="entry name" value="TAURINE IMPORT ATP-BINDING PROTEIN TAUB"/>
    <property type="match status" value="1"/>
</dbReference>
<evidence type="ECO:0000256" key="7">
    <source>
        <dbReference type="ARBA" id="ARBA00023136"/>
    </source>
</evidence>
<dbReference type="PROSITE" id="PS50893">
    <property type="entry name" value="ABC_TRANSPORTER_2"/>
    <property type="match status" value="1"/>
</dbReference>
<gene>
    <name evidence="9" type="ORF">BJ998_004541</name>
</gene>
<evidence type="ECO:0000313" key="9">
    <source>
        <dbReference type="EMBL" id="MBB5893345.1"/>
    </source>
</evidence>
<feature type="domain" description="ABC transporter" evidence="8">
    <location>
        <begin position="2"/>
        <end position="229"/>
    </location>
</feature>
<organism evidence="9 10">
    <name type="scientific">Kutzneria kofuensis</name>
    <dbReference type="NCBI Taxonomy" id="103725"/>
    <lineage>
        <taxon>Bacteria</taxon>
        <taxon>Bacillati</taxon>
        <taxon>Actinomycetota</taxon>
        <taxon>Actinomycetes</taxon>
        <taxon>Pseudonocardiales</taxon>
        <taxon>Pseudonocardiaceae</taxon>
        <taxon>Kutzneria</taxon>
    </lineage>
</organism>
<evidence type="ECO:0000259" key="8">
    <source>
        <dbReference type="PROSITE" id="PS50893"/>
    </source>
</evidence>
<dbReference type="GO" id="GO:0016887">
    <property type="term" value="F:ATP hydrolysis activity"/>
    <property type="evidence" value="ECO:0007669"/>
    <property type="project" value="InterPro"/>
</dbReference>
<keyword evidence="4" id="KW-0547">Nucleotide-binding</keyword>
<dbReference type="InterPro" id="IPR017871">
    <property type="entry name" value="ABC_transporter-like_CS"/>
</dbReference>
<dbReference type="Gene3D" id="3.40.50.300">
    <property type="entry name" value="P-loop containing nucleotide triphosphate hydrolases"/>
    <property type="match status" value="1"/>
</dbReference>
<dbReference type="RefSeq" id="WP_184864594.1">
    <property type="nucleotide sequence ID" value="NZ_JACHIR010000001.1"/>
</dbReference>
<proteinExistence type="predicted"/>
<comment type="caution">
    <text evidence="9">The sequence shown here is derived from an EMBL/GenBank/DDBJ whole genome shotgun (WGS) entry which is preliminary data.</text>
</comment>
<sequence length="239" mass="25896">MMLIEDLSVGYRENPVLHGIDLKIEAGEILVLVGGSGCGKSTVLRTLAGLHRPAGGTITLDGRPIVRTSAERALVFQEDGLLPWRSVRRNVELPLAIRGVSRNSRREQALSWIDRVGLGGYADHLPRELSGGMRQRVQLARTLASGPRVILADEPFGALDAQTRRAMQLLLVDVWSQQPTTIVFVTHDVDEAVFLGDRVAVLGGRPTSIKSIVDVPFPRRDGDNSAARAEILAALGSTQ</sequence>